<dbReference type="KEGG" id="abra:BN85303260"/>
<dbReference type="GO" id="GO:0016746">
    <property type="term" value="F:acyltransferase activity"/>
    <property type="evidence" value="ECO:0007669"/>
    <property type="project" value="UniProtKB-KW"/>
</dbReference>
<evidence type="ECO:0000313" key="1">
    <source>
        <dbReference type="EMBL" id="CCV65347.1"/>
    </source>
</evidence>
<sequence>MKNKKLITFDMNKKPVRQRIYLTPLTWLLSFPSVIKHRLKINKVNMEGLKKPYILLCTHHSFMDFKVTTKATFPSRLNYVVAIDGFIKREWLLRNAGGICKRKFTNDTRLIKHMKYILNEKKGIVAIYPEARYSLIGTNAILPESLGKLIKLFKHPVVVLNMHGDYLMQPVWNLDKRNVKLAADMTQIIKKEEIETLSVEQINARINQAFRYDEYQYQFDNQIKIDFKNRLKGISRVLYQCPHCLKEHVMASDKNELWCEACGEKYVQDIYGQIKNTKGNSIFTHLPDWYEFQREQVRKQIEDGTYYFEDEVSVESLPNSKGYVDLGIMKLVHNNEGFCLYKKDGSFELKKEVLSMYGLHIEYNYMNKGDCLDLSTLENTYYIYPLNYKNVVTKLHFAVEELYKIHKSEIK</sequence>
<gene>
    <name evidence="1" type="ORF">BN85303260</name>
</gene>
<dbReference type="EMBL" id="FO681348">
    <property type="protein sequence ID" value="CCV65347.1"/>
    <property type="molecule type" value="Genomic_DNA"/>
</dbReference>
<dbReference type="AlphaFoldDB" id="U4KMH2"/>
<proteinExistence type="predicted"/>
<organism evidence="1 2">
    <name type="scientific">Acholeplasma brassicae</name>
    <dbReference type="NCBI Taxonomy" id="61635"/>
    <lineage>
        <taxon>Bacteria</taxon>
        <taxon>Bacillati</taxon>
        <taxon>Mycoplasmatota</taxon>
        <taxon>Mollicutes</taxon>
        <taxon>Acholeplasmatales</taxon>
        <taxon>Acholeplasmataceae</taxon>
        <taxon>Acholeplasma</taxon>
    </lineage>
</organism>
<dbReference type="HOGENOM" id="CLU_035883_0_0_14"/>
<dbReference type="Proteomes" id="UP000032737">
    <property type="component" value="Chromosome"/>
</dbReference>
<evidence type="ECO:0000313" key="2">
    <source>
        <dbReference type="Proteomes" id="UP000032737"/>
    </source>
</evidence>
<keyword evidence="1" id="KW-0808">Transferase</keyword>
<dbReference type="OrthoDB" id="383955at2"/>
<name>U4KMH2_9MOLU</name>
<dbReference type="RefSeq" id="WP_030004208.1">
    <property type="nucleotide sequence ID" value="NC_022549.1"/>
</dbReference>
<accession>U4KMH2</accession>
<protein>
    <submittedName>
        <fullName evidence="1">Predicted phospholipid/glycerol acyltransferase</fullName>
    </submittedName>
</protein>
<dbReference type="SUPFAM" id="SSF69593">
    <property type="entry name" value="Glycerol-3-phosphate (1)-acyltransferase"/>
    <property type="match status" value="1"/>
</dbReference>
<keyword evidence="2" id="KW-1185">Reference proteome</keyword>
<reference evidence="1 2" key="1">
    <citation type="journal article" date="2013" name="J. Mol. Microbiol. Biotechnol.">
        <title>Analysis of the Complete Genomes of Acholeplasma brassicae , A. palmae and A. laidlawii and Their Comparison to the Obligate Parasites from ' Candidatus Phytoplasma'.</title>
        <authorList>
            <person name="Kube M."/>
            <person name="Siewert C."/>
            <person name="Migdoll A.M."/>
            <person name="Duduk B."/>
            <person name="Holz S."/>
            <person name="Rabus R."/>
            <person name="Seemuller E."/>
            <person name="Mitrovic J."/>
            <person name="Muller I."/>
            <person name="Buttner C."/>
            <person name="Reinhardt R."/>
        </authorList>
    </citation>
    <scope>NUCLEOTIDE SEQUENCE [LARGE SCALE GENOMIC DNA]</scope>
    <source>
        <strain evidence="2">0502</strain>
    </source>
</reference>
<dbReference type="STRING" id="61635.BN85303260"/>
<keyword evidence="1" id="KW-0012">Acyltransferase</keyword>